<dbReference type="AlphaFoldDB" id="A0A813MTG7"/>
<feature type="compositionally biased region" description="Basic and acidic residues" evidence="1">
    <location>
        <begin position="79"/>
        <end position="95"/>
    </location>
</feature>
<evidence type="ECO:0000313" key="2">
    <source>
        <dbReference type="EMBL" id="CAF0724191.1"/>
    </source>
</evidence>
<dbReference type="Proteomes" id="UP000663852">
    <property type="component" value="Unassembled WGS sequence"/>
</dbReference>
<dbReference type="EMBL" id="CAJNOJ010000001">
    <property type="protein sequence ID" value="CAF0724191.1"/>
    <property type="molecule type" value="Genomic_DNA"/>
</dbReference>
<feature type="region of interest" description="Disordered" evidence="1">
    <location>
        <begin position="1"/>
        <end position="20"/>
    </location>
</feature>
<evidence type="ECO:0000313" key="3">
    <source>
        <dbReference type="Proteomes" id="UP000663852"/>
    </source>
</evidence>
<evidence type="ECO:0000256" key="1">
    <source>
        <dbReference type="SAM" id="MobiDB-lite"/>
    </source>
</evidence>
<feature type="region of interest" description="Disordered" evidence="1">
    <location>
        <begin position="70"/>
        <end position="95"/>
    </location>
</feature>
<accession>A0A813MTG7</accession>
<feature type="compositionally biased region" description="Low complexity" evidence="1">
    <location>
        <begin position="1"/>
        <end position="18"/>
    </location>
</feature>
<protein>
    <submittedName>
        <fullName evidence="2">Uncharacterized protein</fullName>
    </submittedName>
</protein>
<reference evidence="2" key="1">
    <citation type="submission" date="2021-02" db="EMBL/GenBank/DDBJ databases">
        <authorList>
            <person name="Nowell W R."/>
        </authorList>
    </citation>
    <scope>NUCLEOTIDE SEQUENCE</scope>
</reference>
<proteinExistence type="predicted"/>
<sequence>MASSSSTTTTTTASVVTAEPSPQLNQIVQSRGYERAACRCSSVLYSGSQLHSNLFGGQYRGSSNFARPFDEFLAGPGNSDEHNITDTKQGDNSKS</sequence>
<comment type="caution">
    <text evidence="2">The sequence shown here is derived from an EMBL/GenBank/DDBJ whole genome shotgun (WGS) entry which is preliminary data.</text>
</comment>
<name>A0A813MTG7_ADIRI</name>
<organism evidence="2 3">
    <name type="scientific">Adineta ricciae</name>
    <name type="common">Rotifer</name>
    <dbReference type="NCBI Taxonomy" id="249248"/>
    <lineage>
        <taxon>Eukaryota</taxon>
        <taxon>Metazoa</taxon>
        <taxon>Spiralia</taxon>
        <taxon>Gnathifera</taxon>
        <taxon>Rotifera</taxon>
        <taxon>Eurotatoria</taxon>
        <taxon>Bdelloidea</taxon>
        <taxon>Adinetida</taxon>
        <taxon>Adinetidae</taxon>
        <taxon>Adineta</taxon>
    </lineage>
</organism>
<gene>
    <name evidence="2" type="ORF">EDS130_LOCUS585</name>
</gene>